<dbReference type="Proteomes" id="UP000017127">
    <property type="component" value="Unassembled WGS sequence"/>
</dbReference>
<dbReference type="GO" id="GO:0006114">
    <property type="term" value="P:glycerol biosynthetic process"/>
    <property type="evidence" value="ECO:0007669"/>
    <property type="project" value="TreeGrafter"/>
</dbReference>
<dbReference type="PANTHER" id="PTHR18901:SF44">
    <property type="entry name" value="OS01G0757900 PROTEIN"/>
    <property type="match status" value="1"/>
</dbReference>
<dbReference type="InterPro" id="IPR036412">
    <property type="entry name" value="HAD-like_sf"/>
</dbReference>
<dbReference type="SFLD" id="SFLDG01129">
    <property type="entry name" value="C1.5:_HAD__Beta-PGM__Phosphata"/>
    <property type="match status" value="1"/>
</dbReference>
<dbReference type="Pfam" id="PF00702">
    <property type="entry name" value="Hydrolase"/>
    <property type="match status" value="1"/>
</dbReference>
<sequence length="233" mass="25888">METRSKITHIIYDLDGLLLDTEPLHAKVNQMLASRYDKLIEPSLMCKLRGRKSHDSAKLIIEMLEIPLSVEAYLTEKDAIIYQYYAHVPPLEGAVELTQHLATHRIPQAIATSSSSRPYAAKTQSHQQWFSMFQCIIRGDDPQLKNGKPAPDIFLLAAQRLGAKPENCLVFEDALAGVAAAKAAGMAVVAVPAADMDQQLYLEADQILNSLSEFQPEDWQLPRFNSSVNASKL</sequence>
<dbReference type="Gene3D" id="1.10.150.240">
    <property type="entry name" value="Putative phosphatase, domain 2"/>
    <property type="match status" value="1"/>
</dbReference>
<dbReference type="InterPro" id="IPR023214">
    <property type="entry name" value="HAD_sf"/>
</dbReference>
<reference evidence="1 2" key="1">
    <citation type="journal article" date="2013" name="Front. Microbiol.">
        <title>Comparative genomic analyses of the cyanobacterium, Lyngbya aestuarii BL J, a powerful hydrogen producer.</title>
        <authorList>
            <person name="Kothari A."/>
            <person name="Vaughn M."/>
            <person name="Garcia-Pichel F."/>
        </authorList>
    </citation>
    <scope>NUCLEOTIDE SEQUENCE [LARGE SCALE GENOMIC DNA]</scope>
    <source>
        <strain evidence="1 2">BL J</strain>
    </source>
</reference>
<evidence type="ECO:0000313" key="2">
    <source>
        <dbReference type="Proteomes" id="UP000017127"/>
    </source>
</evidence>
<dbReference type="Gene3D" id="3.40.50.1000">
    <property type="entry name" value="HAD superfamily/HAD-like"/>
    <property type="match status" value="1"/>
</dbReference>
<dbReference type="SFLD" id="SFLDS00003">
    <property type="entry name" value="Haloacid_Dehalogenase"/>
    <property type="match status" value="1"/>
</dbReference>
<comment type="caution">
    <text evidence="1">The sequence shown here is derived from an EMBL/GenBank/DDBJ whole genome shotgun (WGS) entry which is preliminary data.</text>
</comment>
<dbReference type="AlphaFoldDB" id="U7QNY7"/>
<dbReference type="RefSeq" id="WP_023064083.1">
    <property type="nucleotide sequence ID" value="NZ_AUZM01000002.1"/>
</dbReference>
<accession>U7QNY7</accession>
<dbReference type="SUPFAM" id="SSF56784">
    <property type="entry name" value="HAD-like"/>
    <property type="match status" value="1"/>
</dbReference>
<keyword evidence="2" id="KW-1185">Reference proteome</keyword>
<dbReference type="OrthoDB" id="9797743at2"/>
<dbReference type="FunFam" id="3.40.50.1000:FF:000055">
    <property type="entry name" value="Haloacid dehalogenase-like hydrolase family protein"/>
    <property type="match status" value="1"/>
</dbReference>
<name>U7QNY7_9CYAN</name>
<proteinExistence type="predicted"/>
<evidence type="ECO:0000313" key="1">
    <source>
        <dbReference type="EMBL" id="ERT09583.1"/>
    </source>
</evidence>
<dbReference type="NCBIfam" id="TIGR01509">
    <property type="entry name" value="HAD-SF-IA-v3"/>
    <property type="match status" value="1"/>
</dbReference>
<organism evidence="1 2">
    <name type="scientific">Lyngbya aestuarii BL J</name>
    <dbReference type="NCBI Taxonomy" id="1348334"/>
    <lineage>
        <taxon>Bacteria</taxon>
        <taxon>Bacillati</taxon>
        <taxon>Cyanobacteriota</taxon>
        <taxon>Cyanophyceae</taxon>
        <taxon>Oscillatoriophycideae</taxon>
        <taxon>Oscillatoriales</taxon>
        <taxon>Microcoleaceae</taxon>
        <taxon>Lyngbya</taxon>
    </lineage>
</organism>
<dbReference type="InterPro" id="IPR006439">
    <property type="entry name" value="HAD-SF_hydro_IA"/>
</dbReference>
<dbReference type="InterPro" id="IPR023198">
    <property type="entry name" value="PGP-like_dom2"/>
</dbReference>
<protein>
    <submittedName>
        <fullName evidence="1">Pseudouridine-5'-monophosphatase</fullName>
    </submittedName>
</protein>
<gene>
    <name evidence="1" type="ORF">M595_0252</name>
</gene>
<dbReference type="PATRIC" id="fig|1348334.3.peg.247"/>
<dbReference type="GO" id="GO:0043136">
    <property type="term" value="F:sn-glycerol 3-phosphatase activity"/>
    <property type="evidence" value="ECO:0007669"/>
    <property type="project" value="TreeGrafter"/>
</dbReference>
<dbReference type="EMBL" id="AUZM01000002">
    <property type="protein sequence ID" value="ERT09583.1"/>
    <property type="molecule type" value="Genomic_DNA"/>
</dbReference>
<dbReference type="PANTHER" id="PTHR18901">
    <property type="entry name" value="2-DEOXYGLUCOSE-6-PHOSPHATE PHOSPHATASE 2"/>
    <property type="match status" value="1"/>
</dbReference>